<reference evidence="3" key="2">
    <citation type="submission" date="2015-01" db="EMBL/GenBank/DDBJ databases">
        <title>Evolutionary Origins and Diversification of the Mycorrhizal Mutualists.</title>
        <authorList>
            <consortium name="DOE Joint Genome Institute"/>
            <consortium name="Mycorrhizal Genomics Consortium"/>
            <person name="Kohler A."/>
            <person name="Kuo A."/>
            <person name="Nagy L.G."/>
            <person name="Floudas D."/>
            <person name="Copeland A."/>
            <person name="Barry K.W."/>
            <person name="Cichocki N."/>
            <person name="Veneault-Fourrey C."/>
            <person name="LaButti K."/>
            <person name="Lindquist E.A."/>
            <person name="Lipzen A."/>
            <person name="Lundell T."/>
            <person name="Morin E."/>
            <person name="Murat C."/>
            <person name="Riley R."/>
            <person name="Ohm R."/>
            <person name="Sun H."/>
            <person name="Tunlid A."/>
            <person name="Henrissat B."/>
            <person name="Grigoriev I.V."/>
            <person name="Hibbett D.S."/>
            <person name="Martin F."/>
        </authorList>
    </citation>
    <scope>NUCLEOTIDE SEQUENCE [LARGE SCALE GENOMIC DNA]</scope>
    <source>
        <strain evidence="3">F 1598</strain>
    </source>
</reference>
<accession>A0A0C3B5S0</accession>
<dbReference type="AlphaFoldDB" id="A0A0C3B5S0"/>
<dbReference type="InParanoid" id="A0A0C3B5S0"/>
<protein>
    <submittedName>
        <fullName evidence="2">Uncharacterized protein</fullName>
    </submittedName>
</protein>
<keyword evidence="3" id="KW-1185">Reference proteome</keyword>
<feature type="compositionally biased region" description="Polar residues" evidence="1">
    <location>
        <begin position="1"/>
        <end position="42"/>
    </location>
</feature>
<dbReference type="STRING" id="765440.A0A0C3B5S0"/>
<feature type="compositionally biased region" description="Basic and acidic residues" evidence="1">
    <location>
        <begin position="43"/>
        <end position="59"/>
    </location>
</feature>
<evidence type="ECO:0000313" key="3">
    <source>
        <dbReference type="Proteomes" id="UP000054166"/>
    </source>
</evidence>
<proteinExistence type="predicted"/>
<gene>
    <name evidence="2" type="ORF">PILCRDRAFT_16000</name>
</gene>
<feature type="region of interest" description="Disordered" evidence="1">
    <location>
        <begin position="1"/>
        <end position="59"/>
    </location>
</feature>
<evidence type="ECO:0000256" key="1">
    <source>
        <dbReference type="SAM" id="MobiDB-lite"/>
    </source>
</evidence>
<reference evidence="2 3" key="1">
    <citation type="submission" date="2014-04" db="EMBL/GenBank/DDBJ databases">
        <authorList>
            <consortium name="DOE Joint Genome Institute"/>
            <person name="Kuo A."/>
            <person name="Tarkka M."/>
            <person name="Buscot F."/>
            <person name="Kohler A."/>
            <person name="Nagy L.G."/>
            <person name="Floudas D."/>
            <person name="Copeland A."/>
            <person name="Barry K.W."/>
            <person name="Cichocki N."/>
            <person name="Veneault-Fourrey C."/>
            <person name="LaButti K."/>
            <person name="Lindquist E.A."/>
            <person name="Lipzen A."/>
            <person name="Lundell T."/>
            <person name="Morin E."/>
            <person name="Murat C."/>
            <person name="Sun H."/>
            <person name="Tunlid A."/>
            <person name="Henrissat B."/>
            <person name="Grigoriev I.V."/>
            <person name="Hibbett D.S."/>
            <person name="Martin F."/>
            <person name="Nordberg H.P."/>
            <person name="Cantor M.N."/>
            <person name="Hua S.X."/>
        </authorList>
    </citation>
    <scope>NUCLEOTIDE SEQUENCE [LARGE SCALE GENOMIC DNA]</scope>
    <source>
        <strain evidence="2 3">F 1598</strain>
    </source>
</reference>
<sequence>MHTRNFSPIPQHQTHFQIEQSDSEHSSSPLYTAPNTPSSSKWNSEDLEKNPMDSDAEDRISRLESRLSEAREQARVQQNTLDHILQLLQQLPITEGTQAPQDPPLAAAAPTAPALPAPIAALMAPVLCEPSRGLKPATPNNFDGDHLKG</sequence>
<evidence type="ECO:0000313" key="2">
    <source>
        <dbReference type="EMBL" id="KIM72592.1"/>
    </source>
</evidence>
<dbReference type="HOGENOM" id="CLU_113822_0_0_1"/>
<organism evidence="2 3">
    <name type="scientific">Piloderma croceum (strain F 1598)</name>
    <dbReference type="NCBI Taxonomy" id="765440"/>
    <lineage>
        <taxon>Eukaryota</taxon>
        <taxon>Fungi</taxon>
        <taxon>Dikarya</taxon>
        <taxon>Basidiomycota</taxon>
        <taxon>Agaricomycotina</taxon>
        <taxon>Agaricomycetes</taxon>
        <taxon>Agaricomycetidae</taxon>
        <taxon>Atheliales</taxon>
        <taxon>Atheliaceae</taxon>
        <taxon>Piloderma</taxon>
    </lineage>
</organism>
<dbReference type="EMBL" id="KN833120">
    <property type="protein sequence ID" value="KIM72592.1"/>
    <property type="molecule type" value="Genomic_DNA"/>
</dbReference>
<dbReference type="Proteomes" id="UP000054166">
    <property type="component" value="Unassembled WGS sequence"/>
</dbReference>
<name>A0A0C3B5S0_PILCF</name>